<keyword evidence="9" id="KW-1185">Reference proteome</keyword>
<dbReference type="GO" id="GO:0019143">
    <property type="term" value="F:3-deoxy-manno-octulosonate-8-phosphatase activity"/>
    <property type="evidence" value="ECO:0007669"/>
    <property type="project" value="UniProtKB-EC"/>
</dbReference>
<dbReference type="SUPFAM" id="SSF56784">
    <property type="entry name" value="HAD-like"/>
    <property type="match status" value="1"/>
</dbReference>
<evidence type="ECO:0000256" key="4">
    <source>
        <dbReference type="ARBA" id="ARBA00022723"/>
    </source>
</evidence>
<organism evidence="8 9">
    <name type="scientific">Fluctibacter corallii</name>
    <dbReference type="NCBI Taxonomy" id="2984329"/>
    <lineage>
        <taxon>Bacteria</taxon>
        <taxon>Pseudomonadati</taxon>
        <taxon>Pseudomonadota</taxon>
        <taxon>Gammaproteobacteria</taxon>
        <taxon>Alteromonadales</taxon>
        <taxon>Alteromonadaceae</taxon>
        <taxon>Fluctibacter</taxon>
    </lineage>
</organism>
<dbReference type="SFLD" id="SFLDS00003">
    <property type="entry name" value="Haloacid_Dehalogenase"/>
    <property type="match status" value="1"/>
</dbReference>
<evidence type="ECO:0000256" key="1">
    <source>
        <dbReference type="ARBA" id="ARBA00001946"/>
    </source>
</evidence>
<dbReference type="CDD" id="cd01630">
    <property type="entry name" value="HAD_KDO-like"/>
    <property type="match status" value="1"/>
</dbReference>
<comment type="function">
    <text evidence="7">Catalyzes the hydrolysis of 3-deoxy-D-manno-octulosonate 8-phosphate (KDO 8-P) to 3-deoxy-D-manno-octulosonate (KDO) and inorganic phosphate.</text>
</comment>
<comment type="subunit">
    <text evidence="3 7">Homotetramer.</text>
</comment>
<dbReference type="InterPro" id="IPR036412">
    <property type="entry name" value="HAD-like_sf"/>
</dbReference>
<evidence type="ECO:0000313" key="9">
    <source>
        <dbReference type="Proteomes" id="UP001652504"/>
    </source>
</evidence>
<keyword evidence="4 7" id="KW-0479">Metal-binding</keyword>
<accession>A0ABT3A4Q0</accession>
<dbReference type="Proteomes" id="UP001652504">
    <property type="component" value="Unassembled WGS sequence"/>
</dbReference>
<evidence type="ECO:0000256" key="5">
    <source>
        <dbReference type="ARBA" id="ARBA00022801"/>
    </source>
</evidence>
<evidence type="ECO:0000256" key="2">
    <source>
        <dbReference type="ARBA" id="ARBA00005893"/>
    </source>
</evidence>
<evidence type="ECO:0000256" key="7">
    <source>
        <dbReference type="PIRNR" id="PIRNR006118"/>
    </source>
</evidence>
<name>A0ABT3A4Q0_9ALTE</name>
<dbReference type="NCBIfam" id="TIGR01670">
    <property type="entry name" value="KdsC-phosphatas"/>
    <property type="match status" value="1"/>
</dbReference>
<comment type="caution">
    <text evidence="8">The sequence shown here is derived from an EMBL/GenBank/DDBJ whole genome shotgun (WGS) entry which is preliminary data.</text>
</comment>
<dbReference type="Pfam" id="PF08282">
    <property type="entry name" value="Hydrolase_3"/>
    <property type="match status" value="1"/>
</dbReference>
<protein>
    <recommendedName>
        <fullName evidence="7">3-deoxy-D-manno-octulosonate 8-phosphate phosphatase KdsC</fullName>
        <ecNumber evidence="7">3.1.3.45</ecNumber>
    </recommendedName>
    <alternativeName>
        <fullName evidence="7">KDO 8-P phosphatase</fullName>
    </alternativeName>
</protein>
<comment type="similarity">
    <text evidence="2 7">Belongs to the KdsC family.</text>
</comment>
<dbReference type="PIRSF" id="PIRSF006118">
    <property type="entry name" value="KDO8-P_Ptase"/>
    <property type="match status" value="1"/>
</dbReference>
<sequence>MTTIDTLYGALPINIFKSLSGIKLAAFDVDGVFSDGRIYMGNDGEELKAFNTLDGYGVKAIMKLGIEVAIITGRRSHIVENRMQSLGVKHIIQGEEGKQNALAVLQQSLNIPSESTLAVGDDMPDIGMFNQSVLGIAVCNAHPYVKQQADYITTCKGGFGAVREVCDLLLQAHDQIDMNHGSSV</sequence>
<dbReference type="SFLD" id="SFLDG01136">
    <property type="entry name" value="C1.6:_Phosphoserine_Phosphatas"/>
    <property type="match status" value="1"/>
</dbReference>
<keyword evidence="7" id="KW-0448">Lipopolysaccharide biosynthesis</keyword>
<dbReference type="EMBL" id="JAOWKX010000001">
    <property type="protein sequence ID" value="MCV2883656.1"/>
    <property type="molecule type" value="Genomic_DNA"/>
</dbReference>
<dbReference type="NCBIfam" id="NF007019">
    <property type="entry name" value="PRK09484.1"/>
    <property type="match status" value="1"/>
</dbReference>
<dbReference type="RefSeq" id="WP_263710852.1">
    <property type="nucleotide sequence ID" value="NZ_JAOWKX010000001.1"/>
</dbReference>
<proteinExistence type="inferred from homology"/>
<dbReference type="InterPro" id="IPR050793">
    <property type="entry name" value="CMP-NeuNAc_synthase"/>
</dbReference>
<dbReference type="EC" id="3.1.3.45" evidence="7"/>
<dbReference type="Gene3D" id="3.40.50.1000">
    <property type="entry name" value="HAD superfamily/HAD-like"/>
    <property type="match status" value="1"/>
</dbReference>
<dbReference type="SFLD" id="SFLDG01138">
    <property type="entry name" value="C1.6.2:_Deoxy-d-mannose-octulo"/>
    <property type="match status" value="1"/>
</dbReference>
<comment type="cofactor">
    <cofactor evidence="1 7">
        <name>Mg(2+)</name>
        <dbReference type="ChEBI" id="CHEBI:18420"/>
    </cofactor>
</comment>
<keyword evidence="5 7" id="KW-0378">Hydrolase</keyword>
<reference evidence="8 9" key="1">
    <citation type="submission" date="2022-10" db="EMBL/GenBank/DDBJ databases">
        <title>Aestuariibacter sp. AA17 isolated from Montipora capitata coral fragment.</title>
        <authorList>
            <person name="Emsley S.A."/>
            <person name="Pfannmuller K.M."/>
            <person name="Loughran R.M."/>
            <person name="Shlafstein M."/>
            <person name="Papke E."/>
            <person name="Saw J.H."/>
            <person name="Ushijima B."/>
            <person name="Videau P."/>
        </authorList>
    </citation>
    <scope>NUCLEOTIDE SEQUENCE [LARGE SCALE GENOMIC DNA]</scope>
    <source>
        <strain evidence="8 9">AA17</strain>
    </source>
</reference>
<evidence type="ECO:0000256" key="6">
    <source>
        <dbReference type="ARBA" id="ARBA00022842"/>
    </source>
</evidence>
<dbReference type="InterPro" id="IPR023214">
    <property type="entry name" value="HAD_sf"/>
</dbReference>
<evidence type="ECO:0000313" key="8">
    <source>
        <dbReference type="EMBL" id="MCV2883656.1"/>
    </source>
</evidence>
<dbReference type="InterPro" id="IPR010023">
    <property type="entry name" value="KdsC_fam"/>
</dbReference>
<gene>
    <name evidence="8" type="primary">kdsC</name>
    <name evidence="8" type="ORF">OE749_02940</name>
</gene>
<dbReference type="PANTHER" id="PTHR21485">
    <property type="entry name" value="HAD SUPERFAMILY MEMBERS CMAS AND KDSC"/>
    <property type="match status" value="1"/>
</dbReference>
<comment type="catalytic activity">
    <reaction evidence="7">
        <text>3-deoxy-alpha-D-manno-2-octulosonate-8-phosphate + H2O = 3-deoxy-alpha-D-manno-oct-2-ulosonate + phosphate</text>
        <dbReference type="Rhea" id="RHEA:11500"/>
        <dbReference type="ChEBI" id="CHEBI:15377"/>
        <dbReference type="ChEBI" id="CHEBI:43474"/>
        <dbReference type="ChEBI" id="CHEBI:85985"/>
        <dbReference type="ChEBI" id="CHEBI:85986"/>
        <dbReference type="EC" id="3.1.3.45"/>
    </reaction>
</comment>
<keyword evidence="6 7" id="KW-0460">Magnesium</keyword>
<dbReference type="PANTHER" id="PTHR21485:SF3">
    <property type="entry name" value="N-ACYLNEURAMINATE CYTIDYLYLTRANSFERASE"/>
    <property type="match status" value="1"/>
</dbReference>
<evidence type="ECO:0000256" key="3">
    <source>
        <dbReference type="ARBA" id="ARBA00011881"/>
    </source>
</evidence>